<feature type="region of interest" description="Disordered" evidence="1">
    <location>
        <begin position="1"/>
        <end position="29"/>
    </location>
</feature>
<gene>
    <name evidence="2" type="ORF">MCHLO_06946</name>
</gene>
<proteinExistence type="predicted"/>
<reference evidence="2" key="1">
    <citation type="submission" date="2014-09" db="EMBL/GenBank/DDBJ databases">
        <title>Genome sequence of the luminous mushroom Mycena chlorophos for searching fungal bioluminescence genes.</title>
        <authorList>
            <person name="Tanaka Y."/>
            <person name="Kasuga D."/>
            <person name="Oba Y."/>
            <person name="Hase S."/>
            <person name="Sato K."/>
            <person name="Oba Y."/>
            <person name="Sakakibara Y."/>
        </authorList>
    </citation>
    <scope>NUCLEOTIDE SEQUENCE</scope>
</reference>
<feature type="compositionally biased region" description="Polar residues" evidence="1">
    <location>
        <begin position="1"/>
        <end position="15"/>
    </location>
</feature>
<evidence type="ECO:0000313" key="3">
    <source>
        <dbReference type="Proteomes" id="UP000815677"/>
    </source>
</evidence>
<keyword evidence="3" id="KW-1185">Reference proteome</keyword>
<dbReference type="EMBL" id="DF845737">
    <property type="protein sequence ID" value="GAT49646.1"/>
    <property type="molecule type" value="Genomic_DNA"/>
</dbReference>
<sequence>MPPSGTHTTASTQHSLWAGHRRRGLTGDGGSDTTFIHAVVAAERDGMRAARTDTRGARWAYELRLSRMLLQEAQLCNGARMSSSLNVECGVSGVVVAYFLDPSVSYGRSNPCPRTALSPYSPTVLHARGL</sequence>
<name>A0ABQ0LIC5_MYCCL</name>
<accession>A0ABQ0LIC5</accession>
<dbReference type="Proteomes" id="UP000815677">
    <property type="component" value="Unassembled WGS sequence"/>
</dbReference>
<evidence type="ECO:0000256" key="1">
    <source>
        <dbReference type="SAM" id="MobiDB-lite"/>
    </source>
</evidence>
<evidence type="ECO:0000313" key="2">
    <source>
        <dbReference type="EMBL" id="GAT49646.1"/>
    </source>
</evidence>
<organism evidence="2 3">
    <name type="scientific">Mycena chlorophos</name>
    <name type="common">Agaric fungus</name>
    <name type="synonym">Agaricus chlorophos</name>
    <dbReference type="NCBI Taxonomy" id="658473"/>
    <lineage>
        <taxon>Eukaryota</taxon>
        <taxon>Fungi</taxon>
        <taxon>Dikarya</taxon>
        <taxon>Basidiomycota</taxon>
        <taxon>Agaricomycotina</taxon>
        <taxon>Agaricomycetes</taxon>
        <taxon>Agaricomycetidae</taxon>
        <taxon>Agaricales</taxon>
        <taxon>Marasmiineae</taxon>
        <taxon>Mycenaceae</taxon>
        <taxon>Mycena</taxon>
    </lineage>
</organism>
<protein>
    <submittedName>
        <fullName evidence="2">Uncharacterized protein</fullName>
    </submittedName>
</protein>